<dbReference type="AlphaFoldDB" id="A0A5B9DPM8"/>
<dbReference type="Proteomes" id="UP000321062">
    <property type="component" value="Chromosome"/>
</dbReference>
<dbReference type="GO" id="GO:0003700">
    <property type="term" value="F:DNA-binding transcription factor activity"/>
    <property type="evidence" value="ECO:0007669"/>
    <property type="project" value="InterPro"/>
</dbReference>
<dbReference type="PANTHER" id="PTHR30537">
    <property type="entry name" value="HTH-TYPE TRANSCRIPTIONAL REGULATOR"/>
    <property type="match status" value="1"/>
</dbReference>
<dbReference type="InterPro" id="IPR005119">
    <property type="entry name" value="LysR_subst-bd"/>
</dbReference>
<sequence>MARIDVNRFGEMEMFVRTIEAGSFSAAARAAHLSPSAVSKLISRLEARLNARLVNRSTRRIQLTPEGAEFYERSQRLLAELDDAEQAAAGALAPRGKLRINANVPVGTQILLPLMPAFCARYPAVSVDISLTDKVVDLVEERTDVALRSGPLRNSRLMARKLGETRLLLVAAPGYLARQGAPSTPADLEAHQRLSLCYARVNETWPFVVDGQPISLAPRGPVRISDGEALRQLALSGLGIARLAWFQVADDIAQGRLVPVLEDFDAGECEEVHAVFLGQGGHLPARVRAFLDFMVENVRLG</sequence>
<dbReference type="SUPFAM" id="SSF46785">
    <property type="entry name" value="Winged helix' DNA-binding domain"/>
    <property type="match status" value="1"/>
</dbReference>
<protein>
    <submittedName>
        <fullName evidence="5">LysR family transcriptional regulator</fullName>
    </submittedName>
</protein>
<evidence type="ECO:0000256" key="1">
    <source>
        <dbReference type="ARBA" id="ARBA00009437"/>
    </source>
</evidence>
<dbReference type="Pfam" id="PF03466">
    <property type="entry name" value="LysR_substrate"/>
    <property type="match status" value="1"/>
</dbReference>
<evidence type="ECO:0000256" key="2">
    <source>
        <dbReference type="ARBA" id="ARBA00023015"/>
    </source>
</evidence>
<dbReference type="Gene3D" id="1.10.10.10">
    <property type="entry name" value="Winged helix-like DNA-binding domain superfamily/Winged helix DNA-binding domain"/>
    <property type="match status" value="1"/>
</dbReference>
<dbReference type="KEGG" id="yti:FNA67_13760"/>
<evidence type="ECO:0000256" key="4">
    <source>
        <dbReference type="ARBA" id="ARBA00023163"/>
    </source>
</evidence>
<keyword evidence="6" id="KW-1185">Reference proteome</keyword>
<dbReference type="FunFam" id="1.10.10.10:FF:000001">
    <property type="entry name" value="LysR family transcriptional regulator"/>
    <property type="match status" value="1"/>
</dbReference>
<organism evidence="5 6">
    <name type="scientific">Paradevosia tibetensis</name>
    <dbReference type="NCBI Taxonomy" id="1447062"/>
    <lineage>
        <taxon>Bacteria</taxon>
        <taxon>Pseudomonadati</taxon>
        <taxon>Pseudomonadota</taxon>
        <taxon>Alphaproteobacteria</taxon>
        <taxon>Hyphomicrobiales</taxon>
        <taxon>Devosiaceae</taxon>
        <taxon>Paradevosia</taxon>
    </lineage>
</organism>
<dbReference type="GO" id="GO:0043565">
    <property type="term" value="F:sequence-specific DNA binding"/>
    <property type="evidence" value="ECO:0007669"/>
    <property type="project" value="TreeGrafter"/>
</dbReference>
<evidence type="ECO:0000313" key="5">
    <source>
        <dbReference type="EMBL" id="QEE21177.1"/>
    </source>
</evidence>
<dbReference type="PROSITE" id="PS50931">
    <property type="entry name" value="HTH_LYSR"/>
    <property type="match status" value="1"/>
</dbReference>
<dbReference type="RefSeq" id="WP_147656376.1">
    <property type="nucleotide sequence ID" value="NZ_BMFM01000001.1"/>
</dbReference>
<reference evidence="5 6" key="1">
    <citation type="journal article" date="2015" name="Int. J. Syst. Evol. Microbiol.">
        <title>Youhaiella tibetensis gen. nov., sp. nov., isolated from subsurface sediment.</title>
        <authorList>
            <person name="Wang Y.X."/>
            <person name="Huang F.Q."/>
            <person name="Nogi Y."/>
            <person name="Pang S.J."/>
            <person name="Wang P.K."/>
            <person name="Lv J."/>
        </authorList>
    </citation>
    <scope>NUCLEOTIDE SEQUENCE [LARGE SCALE GENOMIC DNA]</scope>
    <source>
        <strain evidence="6">fig4</strain>
    </source>
</reference>
<gene>
    <name evidence="5" type="ORF">FNA67_13760</name>
</gene>
<dbReference type="SUPFAM" id="SSF53850">
    <property type="entry name" value="Periplasmic binding protein-like II"/>
    <property type="match status" value="1"/>
</dbReference>
<dbReference type="PANTHER" id="PTHR30537:SF71">
    <property type="entry name" value="TRANSCRIPTIONAL REGULATORY PROTEIN"/>
    <property type="match status" value="1"/>
</dbReference>
<comment type="similarity">
    <text evidence="1">Belongs to the LysR transcriptional regulatory family.</text>
</comment>
<dbReference type="FunFam" id="3.40.190.290:FF:000001">
    <property type="entry name" value="Transcriptional regulator, LysR family"/>
    <property type="match status" value="1"/>
</dbReference>
<dbReference type="Gene3D" id="3.40.190.290">
    <property type="match status" value="1"/>
</dbReference>
<dbReference type="OrthoDB" id="9786526at2"/>
<dbReference type="Pfam" id="PF00126">
    <property type="entry name" value="HTH_1"/>
    <property type="match status" value="1"/>
</dbReference>
<dbReference type="InterPro" id="IPR036388">
    <property type="entry name" value="WH-like_DNA-bd_sf"/>
</dbReference>
<dbReference type="InterPro" id="IPR058163">
    <property type="entry name" value="LysR-type_TF_proteobact-type"/>
</dbReference>
<keyword evidence="2" id="KW-0805">Transcription regulation</keyword>
<evidence type="ECO:0000313" key="6">
    <source>
        <dbReference type="Proteomes" id="UP000321062"/>
    </source>
</evidence>
<dbReference type="EMBL" id="CP041690">
    <property type="protein sequence ID" value="QEE21177.1"/>
    <property type="molecule type" value="Genomic_DNA"/>
</dbReference>
<accession>A0A5B9DPM8</accession>
<keyword evidence="4" id="KW-0804">Transcription</keyword>
<dbReference type="InterPro" id="IPR036390">
    <property type="entry name" value="WH_DNA-bd_sf"/>
</dbReference>
<name>A0A5B9DPM8_9HYPH</name>
<evidence type="ECO:0000256" key="3">
    <source>
        <dbReference type="ARBA" id="ARBA00023125"/>
    </source>
</evidence>
<dbReference type="InterPro" id="IPR000847">
    <property type="entry name" value="LysR_HTH_N"/>
</dbReference>
<dbReference type="GO" id="GO:0006351">
    <property type="term" value="P:DNA-templated transcription"/>
    <property type="evidence" value="ECO:0007669"/>
    <property type="project" value="TreeGrafter"/>
</dbReference>
<keyword evidence="3" id="KW-0238">DNA-binding</keyword>
<proteinExistence type="inferred from homology"/>